<name>A0ABD3RGN5_9STRA</name>
<dbReference type="InterPro" id="IPR036087">
    <property type="entry name" value="Nict_dMeBzImd_PRibTrfase_sf"/>
</dbReference>
<evidence type="ECO:0000256" key="7">
    <source>
        <dbReference type="ARBA" id="ARBA00022679"/>
    </source>
</evidence>
<dbReference type="CDD" id="cd02439">
    <property type="entry name" value="DMB-PRT_CobT"/>
    <property type="match status" value="1"/>
</dbReference>
<dbReference type="PANTHER" id="PTHR43463:SF1">
    <property type="entry name" value="NICOTINATE-NUCLEOTIDE--DIMETHYLBENZIMIDAZOLE PHOSPHORIBOSYLTRANSFERASE"/>
    <property type="match status" value="1"/>
</dbReference>
<evidence type="ECO:0000256" key="5">
    <source>
        <dbReference type="ARBA" id="ARBA00022573"/>
    </source>
</evidence>
<dbReference type="SUPFAM" id="SSF52733">
    <property type="entry name" value="Nicotinate mononucleotide:5,6-dimethylbenzimidazole phosphoribosyltransferase (CobT)"/>
    <property type="match status" value="2"/>
</dbReference>
<dbReference type="InterPro" id="IPR003200">
    <property type="entry name" value="Nict_dMeBzImd_PRibTrfase"/>
</dbReference>
<accession>A0ABD3RGN5</accession>
<feature type="compositionally biased region" description="Basic and acidic residues" evidence="10">
    <location>
        <begin position="1"/>
        <end position="15"/>
    </location>
</feature>
<comment type="caution">
    <text evidence="11">The sequence shown here is derived from an EMBL/GenBank/DDBJ whole genome shotgun (WGS) entry which is preliminary data.</text>
</comment>
<evidence type="ECO:0000256" key="3">
    <source>
        <dbReference type="ARBA" id="ARBA00011991"/>
    </source>
</evidence>
<comment type="pathway">
    <text evidence="1">Nucleoside biosynthesis; alpha-ribazole biosynthesis; alpha-ribazole from 5,6-dimethylbenzimidazole: step 1/2.</text>
</comment>
<gene>
    <name evidence="11" type="ORF">ACHAXA_005792</name>
</gene>
<evidence type="ECO:0000256" key="6">
    <source>
        <dbReference type="ARBA" id="ARBA00022676"/>
    </source>
</evidence>
<dbReference type="AlphaFoldDB" id="A0ABD3RGN5"/>
<dbReference type="EMBL" id="JALLPB020000395">
    <property type="protein sequence ID" value="KAL3809576.1"/>
    <property type="molecule type" value="Genomic_DNA"/>
</dbReference>
<dbReference type="GO" id="GO:0008939">
    <property type="term" value="F:nicotinate-nucleotide-dimethylbenzimidazole phosphoribosyltransferase activity"/>
    <property type="evidence" value="ECO:0007669"/>
    <property type="project" value="UniProtKB-EC"/>
</dbReference>
<evidence type="ECO:0000256" key="1">
    <source>
        <dbReference type="ARBA" id="ARBA00005049"/>
    </source>
</evidence>
<keyword evidence="5" id="KW-0169">Cobalamin biosynthesis</keyword>
<organism evidence="11 12">
    <name type="scientific">Cyclostephanos tholiformis</name>
    <dbReference type="NCBI Taxonomy" id="382380"/>
    <lineage>
        <taxon>Eukaryota</taxon>
        <taxon>Sar</taxon>
        <taxon>Stramenopiles</taxon>
        <taxon>Ochrophyta</taxon>
        <taxon>Bacillariophyta</taxon>
        <taxon>Coscinodiscophyceae</taxon>
        <taxon>Thalassiosirophycidae</taxon>
        <taxon>Stephanodiscales</taxon>
        <taxon>Stephanodiscaceae</taxon>
        <taxon>Cyclostephanos</taxon>
    </lineage>
</organism>
<evidence type="ECO:0000313" key="11">
    <source>
        <dbReference type="EMBL" id="KAL3809576.1"/>
    </source>
</evidence>
<dbReference type="EC" id="2.4.2.21" evidence="3"/>
<dbReference type="Gene3D" id="1.10.1610.10">
    <property type="match status" value="1"/>
</dbReference>
<keyword evidence="7" id="KW-0808">Transferase</keyword>
<dbReference type="InterPro" id="IPR023195">
    <property type="entry name" value="Nict_dMeBzImd_PRibTrfase_N"/>
</dbReference>
<dbReference type="Pfam" id="PF02277">
    <property type="entry name" value="DBI_PRT"/>
    <property type="match status" value="1"/>
</dbReference>
<evidence type="ECO:0000313" key="12">
    <source>
        <dbReference type="Proteomes" id="UP001530377"/>
    </source>
</evidence>
<comment type="catalytic activity">
    <reaction evidence="9">
        <text>5,6-dimethylbenzimidazole + nicotinate beta-D-ribonucleotide = alpha-ribazole 5'-phosphate + nicotinate + H(+)</text>
        <dbReference type="Rhea" id="RHEA:11196"/>
        <dbReference type="ChEBI" id="CHEBI:15378"/>
        <dbReference type="ChEBI" id="CHEBI:15890"/>
        <dbReference type="ChEBI" id="CHEBI:32544"/>
        <dbReference type="ChEBI" id="CHEBI:57502"/>
        <dbReference type="ChEBI" id="CHEBI:57918"/>
        <dbReference type="EC" id="2.4.2.21"/>
    </reaction>
</comment>
<reference evidence="11 12" key="1">
    <citation type="submission" date="2024-10" db="EMBL/GenBank/DDBJ databases">
        <title>Updated reference genomes for cyclostephanoid diatoms.</title>
        <authorList>
            <person name="Roberts W.R."/>
            <person name="Alverson A.J."/>
        </authorList>
    </citation>
    <scope>NUCLEOTIDE SEQUENCE [LARGE SCALE GENOMIC DNA]</scope>
    <source>
        <strain evidence="11 12">AJA228-03</strain>
    </source>
</reference>
<dbReference type="Gene3D" id="3.40.50.10210">
    <property type="match status" value="1"/>
</dbReference>
<feature type="region of interest" description="Disordered" evidence="10">
    <location>
        <begin position="1"/>
        <end position="33"/>
    </location>
</feature>
<evidence type="ECO:0000256" key="2">
    <source>
        <dbReference type="ARBA" id="ARBA00007110"/>
    </source>
</evidence>
<keyword evidence="12" id="KW-1185">Reference proteome</keyword>
<evidence type="ECO:0000256" key="9">
    <source>
        <dbReference type="ARBA" id="ARBA00047340"/>
    </source>
</evidence>
<dbReference type="PANTHER" id="PTHR43463">
    <property type="entry name" value="NICOTINATE-NUCLEOTIDE--DIMETHYLBENZIMIDAZOLE PHOSPHORIBOSYLTRANSFERASE"/>
    <property type="match status" value="1"/>
</dbReference>
<protein>
    <recommendedName>
        <fullName evidence="4">Nicotinate-nucleotide--dimethylbenzimidazole phosphoribosyltransferase</fullName>
        <ecNumber evidence="3">2.4.2.21</ecNumber>
    </recommendedName>
    <alternativeName>
        <fullName evidence="8">N(1)-alpha-phosphoribosyltransferase</fullName>
    </alternativeName>
</protein>
<keyword evidence="6" id="KW-0328">Glycosyltransferase</keyword>
<evidence type="ECO:0000256" key="10">
    <source>
        <dbReference type="SAM" id="MobiDB-lite"/>
    </source>
</evidence>
<dbReference type="Proteomes" id="UP001530377">
    <property type="component" value="Unassembled WGS sequence"/>
</dbReference>
<proteinExistence type="inferred from homology"/>
<evidence type="ECO:0000256" key="4">
    <source>
        <dbReference type="ARBA" id="ARBA00015486"/>
    </source>
</evidence>
<sequence length="439" mass="46084">MTRQGEKIKSDDGRGGMEVAGESPRSILSSSLLDPTNDFNSRYRAARAYMDELAKPIGSLGRLEDHASRLCALLRSATPSVDDVVCLIFAADHGIAGNAVDGGGMDCSSYPRSVTRKVLMGLERGMAGASVLARANGVHLRVVDVGLASSSPSEEWGEGEEDGEEEDVDMPTTIPRLWSGDSVVRHPSDGTLGVSGGTRNFCAADAMTNDDVDRCLSIGRTETSKFINDARADMVIFGEVGIGNTTTSGALIAALCGISDARSLCGTGSAPYSDGIDDDVDDDDVRAMIISKKASIIDLAMRRHPSLVGDPRGALRAVGGAEIASIVGGMLECSSRDVPVLVDGYIVTTSAMIASMIDPLVTRLLIFATKSTEVGQRVALDEIRRIASANDVPPPVMPALDMRLRMGEATGALLAVPLIRSACAIVTELATLNEVLSLK</sequence>
<comment type="similarity">
    <text evidence="2">Belongs to the CobT family.</text>
</comment>
<evidence type="ECO:0000256" key="8">
    <source>
        <dbReference type="ARBA" id="ARBA00030686"/>
    </source>
</evidence>